<feature type="domain" description="Reverse transcriptase" evidence="1">
    <location>
        <begin position="266"/>
        <end position="513"/>
    </location>
</feature>
<organism evidence="3 4">
    <name type="scientific">Adineta steineri</name>
    <dbReference type="NCBI Taxonomy" id="433720"/>
    <lineage>
        <taxon>Eukaryota</taxon>
        <taxon>Metazoa</taxon>
        <taxon>Spiralia</taxon>
        <taxon>Gnathifera</taxon>
        <taxon>Rotifera</taxon>
        <taxon>Eurotatoria</taxon>
        <taxon>Bdelloidea</taxon>
        <taxon>Adinetida</taxon>
        <taxon>Adinetidae</taxon>
        <taxon>Adineta</taxon>
    </lineage>
</organism>
<evidence type="ECO:0000259" key="1">
    <source>
        <dbReference type="PROSITE" id="PS50878"/>
    </source>
</evidence>
<comment type="caution">
    <text evidence="3">The sequence shown here is derived from an EMBL/GenBank/DDBJ whole genome shotgun (WGS) entry which is preliminary data.</text>
</comment>
<dbReference type="PANTHER" id="PTHR21301">
    <property type="entry name" value="REVERSE TRANSCRIPTASE"/>
    <property type="match status" value="1"/>
</dbReference>
<gene>
    <name evidence="2" type="ORF">BJG266_LOCUS38613</name>
    <name evidence="3" type="ORF">QVE165_LOCUS55484</name>
</gene>
<dbReference type="EMBL" id="CAJNOM010001819">
    <property type="protein sequence ID" value="CAF1619874.1"/>
    <property type="molecule type" value="Genomic_DNA"/>
</dbReference>
<dbReference type="EMBL" id="CAJNOI010001496">
    <property type="protein sequence ID" value="CAF1418091.1"/>
    <property type="molecule type" value="Genomic_DNA"/>
</dbReference>
<accession>A0A816C990</accession>
<reference evidence="3" key="1">
    <citation type="submission" date="2021-02" db="EMBL/GenBank/DDBJ databases">
        <authorList>
            <person name="Nowell W R."/>
        </authorList>
    </citation>
    <scope>NUCLEOTIDE SEQUENCE</scope>
</reference>
<dbReference type="Proteomes" id="UP000663832">
    <property type="component" value="Unassembled WGS sequence"/>
</dbReference>
<sequence length="723" mass="85172">MLKIQQYDQHYQYEFIQLKQCLNNTTESTELLQSIQTYLTHRNNRLKQEIYLEMNYFERKLTRRRHQYSSKTKQMIGVSPEVILDVHHDHLELNSVECEYLCRGGSYIRPNRTILHPYAARKELVQKEHDKMLKKTKDFLTKSCRSIPYTSPLFKQFSERLHTCLTLHYMTPIPYKDHARATQEREIVKSIRRKLKRNKLILRECDKSGNLYVSEKSVFEQKATEYRIQTGAYEELSSNPLEDILMRVTRLINDLHAKIKDLSPKQFGKMKPLRKNVRLAHMYFNPKTHKDPITLRPIMNTIHAATTGISHFLDDLIRPLFNKHSQPKPIVDGNSLLRQLEQYDGNGYLQSTTLFCTFDITNLYTMLPQNESLDSLEKFLHHYTLEKDLQGISIKVIRQLAETVLKETAFFYENKYYKQIVGGAMGSPFTLTLANIFMWQWENDIICKKLKPNEIYGRYIDDVFFTSNESKETIEGILKDANDFHPNIKLEATIGHSVSFLDLLITNRNGNLVSSVYHKLAAEPCIIPFNSDHTRHTFDNIIQVILLRAIRYSSTLESFQKEYRRTRFMLLYNGYPSKYIDQHFQKFFASHLSNSSLIPMIYDENEFLIIRKKLFAQSSVKEIQMNRQIDNIGIKQTDKPNKFDKTLFLHYTHEKRLEPIKRDIHKIYSDVFQGTEAESMRLIIGHRNSRNLACELIRTRPYASFIKLPSTKKSDVEDSSKHN</sequence>
<dbReference type="PANTHER" id="PTHR21301:SF10">
    <property type="entry name" value="REVERSE TRANSCRIPTASE DOMAIN-CONTAINING PROTEIN"/>
    <property type="match status" value="1"/>
</dbReference>
<dbReference type="OrthoDB" id="8946688at2759"/>
<protein>
    <recommendedName>
        <fullName evidence="1">Reverse transcriptase domain-containing protein</fullName>
    </recommendedName>
</protein>
<dbReference type="AlphaFoldDB" id="A0A816C990"/>
<dbReference type="Proteomes" id="UP000663877">
    <property type="component" value="Unassembled WGS sequence"/>
</dbReference>
<dbReference type="InterPro" id="IPR058912">
    <property type="entry name" value="HTH_animal"/>
</dbReference>
<name>A0A816C990_9BILA</name>
<dbReference type="PROSITE" id="PS50878">
    <property type="entry name" value="RT_POL"/>
    <property type="match status" value="1"/>
</dbReference>
<evidence type="ECO:0000313" key="3">
    <source>
        <dbReference type="EMBL" id="CAF1619874.1"/>
    </source>
</evidence>
<keyword evidence="4" id="KW-1185">Reference proteome</keyword>
<evidence type="ECO:0000313" key="4">
    <source>
        <dbReference type="Proteomes" id="UP000663832"/>
    </source>
</evidence>
<evidence type="ECO:0000313" key="2">
    <source>
        <dbReference type="EMBL" id="CAF1418091.1"/>
    </source>
</evidence>
<proteinExistence type="predicted"/>
<dbReference type="Pfam" id="PF26215">
    <property type="entry name" value="HTH_animal"/>
    <property type="match status" value="1"/>
</dbReference>
<dbReference type="InterPro" id="IPR000477">
    <property type="entry name" value="RT_dom"/>
</dbReference>